<dbReference type="AlphaFoldDB" id="A0A7W2ERZ6"/>
<proteinExistence type="predicted"/>
<feature type="transmembrane region" description="Helical" evidence="1">
    <location>
        <begin position="12"/>
        <end position="32"/>
    </location>
</feature>
<reference evidence="2 3" key="1">
    <citation type="submission" date="2020-07" db="EMBL/GenBank/DDBJ databases">
        <title>Novel species isolated from subtropical streams in China.</title>
        <authorList>
            <person name="Lu H."/>
        </authorList>
    </citation>
    <scope>NUCLEOTIDE SEQUENCE [LARGE SCALE GENOMIC DNA]</scope>
    <source>
        <strain evidence="2 3">LX20W</strain>
    </source>
</reference>
<dbReference type="Pfam" id="PF16074">
    <property type="entry name" value="PilW"/>
    <property type="match status" value="1"/>
</dbReference>
<gene>
    <name evidence="2" type="ORF">H3H37_10790</name>
</gene>
<dbReference type="InterPro" id="IPR032092">
    <property type="entry name" value="PilW"/>
</dbReference>
<dbReference type="EMBL" id="JACEZT010000006">
    <property type="protein sequence ID" value="MBA5637539.1"/>
    <property type="molecule type" value="Genomic_DNA"/>
</dbReference>
<dbReference type="RefSeq" id="WP_182162244.1">
    <property type="nucleotide sequence ID" value="NZ_JACEZT010000006.1"/>
</dbReference>
<evidence type="ECO:0000256" key="1">
    <source>
        <dbReference type="SAM" id="Phobius"/>
    </source>
</evidence>
<name>A0A7W2ERZ6_9BURK</name>
<organism evidence="2 3">
    <name type="scientific">Rugamonas brunnea</name>
    <dbReference type="NCBI Taxonomy" id="2758569"/>
    <lineage>
        <taxon>Bacteria</taxon>
        <taxon>Pseudomonadati</taxon>
        <taxon>Pseudomonadota</taxon>
        <taxon>Betaproteobacteria</taxon>
        <taxon>Burkholderiales</taxon>
        <taxon>Oxalobacteraceae</taxon>
        <taxon>Telluria group</taxon>
        <taxon>Rugamonas</taxon>
    </lineage>
</organism>
<keyword evidence="3" id="KW-1185">Reference proteome</keyword>
<evidence type="ECO:0000313" key="3">
    <source>
        <dbReference type="Proteomes" id="UP000534388"/>
    </source>
</evidence>
<dbReference type="Pfam" id="PF07963">
    <property type="entry name" value="N_methyl"/>
    <property type="match status" value="1"/>
</dbReference>
<keyword evidence="1" id="KW-1133">Transmembrane helix</keyword>
<accession>A0A7W2ERZ6</accession>
<protein>
    <submittedName>
        <fullName evidence="2">PilW family protein</fullName>
    </submittedName>
</protein>
<dbReference type="Proteomes" id="UP000534388">
    <property type="component" value="Unassembled WGS sequence"/>
</dbReference>
<dbReference type="InterPro" id="IPR012902">
    <property type="entry name" value="N_methyl_site"/>
</dbReference>
<evidence type="ECO:0000313" key="2">
    <source>
        <dbReference type="EMBL" id="MBA5637539.1"/>
    </source>
</evidence>
<sequence length="395" mass="41407">MTTALFPRRRGGFSLVELMVSVVVGMLALLFATRLITNAEVNRNASLGGSDAMQNGMLALFSMQNDAAQAGWGLNDPLVAGCDTVFTDANGYTLAPAPRNGVDITPMSAVIIEDGGANPDRISFYTGSSPAAVGSVKNTQQYTGGSSIRTTSRPPYNFNPGDVLLVAPEPAGADRCALAQVASILPAPNDDTIDFSPGGAYRFNTAAGLGATFQPSQARIYNLGPGSRLAFHSWSVNNGILLLRATDLAGASQQPVSVIDNVVSIKAQYGFDTRVLPSYDPAPDKDGIQVGQWSSTMINADGDADTGGAGDFQRIAAVRLAVVARSKSAEKPDSHGRCSATTAQPQVFTSAAPAGVTAVPVTVNVAVAGDPIDWKCYRYRVFETIVSLRNAEWRP</sequence>
<keyword evidence="1" id="KW-0472">Membrane</keyword>
<keyword evidence="1" id="KW-0812">Transmembrane</keyword>
<dbReference type="GO" id="GO:0043683">
    <property type="term" value="P:type IV pilus assembly"/>
    <property type="evidence" value="ECO:0007669"/>
    <property type="project" value="InterPro"/>
</dbReference>
<comment type="caution">
    <text evidence="2">The sequence shown here is derived from an EMBL/GenBank/DDBJ whole genome shotgun (WGS) entry which is preliminary data.</text>
</comment>